<dbReference type="OrthoDB" id="190265at2759"/>
<keyword evidence="3" id="KW-0732">Signal</keyword>
<evidence type="ECO:0000313" key="6">
    <source>
        <dbReference type="EMBL" id="KAF4679309.1"/>
    </source>
</evidence>
<dbReference type="InterPro" id="IPR000668">
    <property type="entry name" value="Peptidase_C1A_C"/>
</dbReference>
<evidence type="ECO:0008006" key="8">
    <source>
        <dbReference type="Google" id="ProtNLM"/>
    </source>
</evidence>
<evidence type="ECO:0000256" key="3">
    <source>
        <dbReference type="SAM" id="SignalP"/>
    </source>
</evidence>
<dbReference type="GO" id="GO:0008234">
    <property type="term" value="F:cysteine-type peptidase activity"/>
    <property type="evidence" value="ECO:0007669"/>
    <property type="project" value="InterPro"/>
</dbReference>
<dbReference type="Pfam" id="PF08246">
    <property type="entry name" value="Inhibitor_I29"/>
    <property type="match status" value="1"/>
</dbReference>
<name>A0A7J6N5V6_PEROL</name>
<dbReference type="CDD" id="cd02248">
    <property type="entry name" value="Peptidase_C1A"/>
    <property type="match status" value="1"/>
</dbReference>
<dbReference type="SUPFAM" id="SSF54001">
    <property type="entry name" value="Cysteine proteinases"/>
    <property type="match status" value="1"/>
</dbReference>
<dbReference type="GO" id="GO:0006508">
    <property type="term" value="P:proteolysis"/>
    <property type="evidence" value="ECO:0007669"/>
    <property type="project" value="InterPro"/>
</dbReference>
<evidence type="ECO:0000256" key="1">
    <source>
        <dbReference type="ARBA" id="ARBA00008455"/>
    </source>
</evidence>
<dbReference type="SMART" id="SM00848">
    <property type="entry name" value="Inhibitor_I29"/>
    <property type="match status" value="1"/>
</dbReference>
<dbReference type="InterPro" id="IPR025660">
    <property type="entry name" value="Pept_his_AS"/>
</dbReference>
<evidence type="ECO:0000256" key="2">
    <source>
        <dbReference type="ARBA" id="ARBA00023145"/>
    </source>
</evidence>
<dbReference type="SMART" id="SM00645">
    <property type="entry name" value="Pept_C1"/>
    <property type="match status" value="1"/>
</dbReference>
<comment type="caution">
    <text evidence="6">The sequence shown here is derived from an EMBL/GenBank/DDBJ whole genome shotgun (WGS) entry which is preliminary data.</text>
</comment>
<dbReference type="PROSITE" id="PS00639">
    <property type="entry name" value="THIOL_PROTEASE_HIS"/>
    <property type="match status" value="1"/>
</dbReference>
<keyword evidence="2" id="KW-0865">Zymogen</keyword>
<gene>
    <name evidence="6" type="ORF">FOZ60_015217</name>
</gene>
<dbReference type="InterPro" id="IPR038765">
    <property type="entry name" value="Papain-like_cys_pep_sf"/>
</dbReference>
<dbReference type="Gene3D" id="3.90.70.10">
    <property type="entry name" value="Cysteine proteinases"/>
    <property type="match status" value="1"/>
</dbReference>
<evidence type="ECO:0000313" key="7">
    <source>
        <dbReference type="Proteomes" id="UP000541610"/>
    </source>
</evidence>
<feature type="chain" id="PRO_5029576775" description="Cathepsin L" evidence="3">
    <location>
        <begin position="22"/>
        <end position="374"/>
    </location>
</feature>
<dbReference type="InterPro" id="IPR013201">
    <property type="entry name" value="Prot_inhib_I29"/>
</dbReference>
<dbReference type="InterPro" id="IPR013128">
    <property type="entry name" value="Peptidase_C1A"/>
</dbReference>
<feature type="domain" description="Cathepsin propeptide inhibitor" evidence="5">
    <location>
        <begin position="31"/>
        <end position="102"/>
    </location>
</feature>
<dbReference type="Pfam" id="PF00112">
    <property type="entry name" value="Peptidase_C1"/>
    <property type="match status" value="1"/>
</dbReference>
<sequence length="374" mass="40518">MRKGFTFVLAITIPLASPGEALSEQKIDEAFADFIVRYQKEYHSEAERNRRRELFAKTLMDVVAANEEHNEEAGGSPPTVSGISSKYVADINAFADLSAEEFTAGLLCGAPISTPTINLTNISYRAPPNLSDLPESVDWVAAGAVGPVRNQLNCGCCYAIQAATMAEGRFQIKTGIKPLIPFSVQQIVDCSKSAGNNGCKGGNLVDTWVYMQTQGIVKESAYPFTGKDGKCKVSVVTSRANQCLADHDIADWRGVPPQDEPRFRAAVAEGPVSVNLHASSARFRNYRFGVMTPKECGEGNLNHAITIVGYGKTPENVTYWKVLNSWGPTWGEDGIGYVERITPGYPRGPCAIMQDPGLLPVFADSIKATACIKR</sequence>
<feature type="domain" description="Peptidase C1A papain C-terminal" evidence="4">
    <location>
        <begin position="133"/>
        <end position="347"/>
    </location>
</feature>
<evidence type="ECO:0000259" key="5">
    <source>
        <dbReference type="SMART" id="SM00848"/>
    </source>
</evidence>
<dbReference type="EMBL" id="JABANP010000753">
    <property type="protein sequence ID" value="KAF4679309.1"/>
    <property type="molecule type" value="Genomic_DNA"/>
</dbReference>
<accession>A0A7J6N5V6</accession>
<comment type="similarity">
    <text evidence="1">Belongs to the peptidase C1 family.</text>
</comment>
<dbReference type="InterPro" id="IPR039417">
    <property type="entry name" value="Peptidase_C1A_papain-like"/>
</dbReference>
<dbReference type="Proteomes" id="UP000541610">
    <property type="component" value="Unassembled WGS sequence"/>
</dbReference>
<evidence type="ECO:0000259" key="4">
    <source>
        <dbReference type="SMART" id="SM00645"/>
    </source>
</evidence>
<feature type="signal peptide" evidence="3">
    <location>
        <begin position="1"/>
        <end position="21"/>
    </location>
</feature>
<dbReference type="AlphaFoldDB" id="A0A7J6N5V6"/>
<protein>
    <recommendedName>
        <fullName evidence="8">Cathepsin L</fullName>
    </recommendedName>
</protein>
<proteinExistence type="inferred from homology"/>
<organism evidence="6 7">
    <name type="scientific">Perkinsus olseni</name>
    <name type="common">Perkinsus atlanticus</name>
    <dbReference type="NCBI Taxonomy" id="32597"/>
    <lineage>
        <taxon>Eukaryota</taxon>
        <taxon>Sar</taxon>
        <taxon>Alveolata</taxon>
        <taxon>Perkinsozoa</taxon>
        <taxon>Perkinsea</taxon>
        <taxon>Perkinsida</taxon>
        <taxon>Perkinsidae</taxon>
        <taxon>Perkinsus</taxon>
    </lineage>
</organism>
<reference evidence="6 7" key="1">
    <citation type="submission" date="2020-04" db="EMBL/GenBank/DDBJ databases">
        <title>Perkinsus olseni comparative genomics.</title>
        <authorList>
            <person name="Bogema D.R."/>
        </authorList>
    </citation>
    <scope>NUCLEOTIDE SEQUENCE [LARGE SCALE GENOMIC DNA]</scope>
    <source>
        <strain evidence="6">00978-12</strain>
    </source>
</reference>
<dbReference type="PANTHER" id="PTHR12411">
    <property type="entry name" value="CYSTEINE PROTEASE FAMILY C1-RELATED"/>
    <property type="match status" value="1"/>
</dbReference>